<dbReference type="EMBL" id="FUZV01000001">
    <property type="protein sequence ID" value="SKC65495.1"/>
    <property type="molecule type" value="Genomic_DNA"/>
</dbReference>
<dbReference type="InterPro" id="IPR010920">
    <property type="entry name" value="LSM_dom_sf"/>
</dbReference>
<dbReference type="InterPro" id="IPR049278">
    <property type="entry name" value="MS_channel_C"/>
</dbReference>
<dbReference type="SUPFAM" id="SSF50182">
    <property type="entry name" value="Sm-like ribonucleoproteins"/>
    <property type="match status" value="1"/>
</dbReference>
<keyword evidence="4 9" id="KW-0812">Transmembrane</keyword>
<reference evidence="13 14" key="1">
    <citation type="submission" date="2017-02" db="EMBL/GenBank/DDBJ databases">
        <authorList>
            <person name="Peterson S.W."/>
        </authorList>
    </citation>
    <scope>NUCLEOTIDE SEQUENCE [LARGE SCALE GENOMIC DNA]</scope>
    <source>
        <strain evidence="13 14">P15</strain>
    </source>
</reference>
<keyword evidence="6 9" id="KW-0472">Membrane</keyword>
<evidence type="ECO:0000313" key="14">
    <source>
        <dbReference type="Proteomes" id="UP000190341"/>
    </source>
</evidence>
<dbReference type="InterPro" id="IPR006686">
    <property type="entry name" value="MscS_channel_CS"/>
</dbReference>
<dbReference type="PANTHER" id="PTHR30347">
    <property type="entry name" value="POTASSIUM CHANNEL RELATED"/>
    <property type="match status" value="1"/>
</dbReference>
<name>A0A1T5KPS5_9GAMM</name>
<feature type="region of interest" description="Disordered" evidence="8">
    <location>
        <begin position="683"/>
        <end position="702"/>
    </location>
</feature>
<dbReference type="RefSeq" id="WP_079724136.1">
    <property type="nucleotide sequence ID" value="NZ_BMCL01000002.1"/>
</dbReference>
<feature type="transmembrane region" description="Helical" evidence="9">
    <location>
        <begin position="442"/>
        <end position="460"/>
    </location>
</feature>
<evidence type="ECO:0000256" key="10">
    <source>
        <dbReference type="SAM" id="SignalP"/>
    </source>
</evidence>
<dbReference type="OrthoDB" id="9809206at2"/>
<dbReference type="Gene3D" id="3.30.70.100">
    <property type="match status" value="1"/>
</dbReference>
<evidence type="ECO:0000256" key="8">
    <source>
        <dbReference type="SAM" id="MobiDB-lite"/>
    </source>
</evidence>
<comment type="subcellular location">
    <subcellularLocation>
        <location evidence="1">Cell membrane</location>
        <topology evidence="1">Multi-pass membrane protein</topology>
    </subcellularLocation>
</comment>
<evidence type="ECO:0000256" key="5">
    <source>
        <dbReference type="ARBA" id="ARBA00022989"/>
    </source>
</evidence>
<dbReference type="InterPro" id="IPR023408">
    <property type="entry name" value="MscS_beta-dom_sf"/>
</dbReference>
<evidence type="ECO:0000256" key="6">
    <source>
        <dbReference type="ARBA" id="ARBA00023136"/>
    </source>
</evidence>
<dbReference type="Proteomes" id="UP000190341">
    <property type="component" value="Unassembled WGS sequence"/>
</dbReference>
<dbReference type="SUPFAM" id="SSF82861">
    <property type="entry name" value="Mechanosensitive channel protein MscS (YggB), transmembrane region"/>
    <property type="match status" value="1"/>
</dbReference>
<feature type="domain" description="Mechanosensitive ion channel MscS C-terminal" evidence="12">
    <location>
        <begin position="604"/>
        <end position="679"/>
    </location>
</feature>
<evidence type="ECO:0000256" key="3">
    <source>
        <dbReference type="ARBA" id="ARBA00022475"/>
    </source>
</evidence>
<dbReference type="InterPro" id="IPR006685">
    <property type="entry name" value="MscS_channel_2nd"/>
</dbReference>
<dbReference type="AlphaFoldDB" id="A0A1T5KPS5"/>
<sequence>MIMRALWVIVLVCAMPVMAQESRDTLDARIAALRQQQAAPGDASADAKLLALMQRQLLTSLERRRDLEQSRADAARVLAAPLPASAPLGGLLERDDLRRQVQEQQATAQGDSQRLELLKDERDSAALRLANRVAAWRSLADAGDTPPIKRELAHLDMQLSESVVAEIDLLAGVLALQRDEAKRQRSELSRRLSLVAAGASLVPTARDEAELSRRLQDRQHALQLRLEQAMAERERARAAWQAASRSGTAGTKVPAERLVNADMELDLTREAQTNLSIEQAAWQLALRLHRDADASALIEAREQGPRLQQRLQRRRDFLTVTASQLMDRMGALDTLHSAVSDSERVEQAALRAVLDLRLRRLQLAVRDARQTESLLERLREDFEERLGRAGWREQLALRTAAFGAWLEKLWDFELFAVNQSVDVDGRKTTVARGVTVGKLVKAPLLLVLGLLLSFRLTAWAERRARRRGVDEARARLVRRWTLGVLVCAWTLASLALAGIPLAAFAFAGGAIAIGVGFGTQNLFKNLISGILVLIERPFRLGDVIEVGALRGTVIDIDLRTSVVRDGDGAEILIPNSILVEQSVRNLTFRSRSVRQTMTILVDPRSEPREVMDTLREVMQRHGQLLEAPTPVVQLVATSGDALTFVMRYWLEIETGVDQQRIASDLRLMVLSAFAEAGIRQASTLDPTSSRGHTSASAGSEPG</sequence>
<dbReference type="Gene3D" id="1.10.287.1260">
    <property type="match status" value="1"/>
</dbReference>
<accession>A0A1T5KPS5</accession>
<dbReference type="InterPro" id="IPR052702">
    <property type="entry name" value="MscS-like_channel"/>
</dbReference>
<dbReference type="Pfam" id="PF21082">
    <property type="entry name" value="MS_channel_3rd"/>
    <property type="match status" value="1"/>
</dbReference>
<dbReference type="PROSITE" id="PS01246">
    <property type="entry name" value="UPF0003"/>
    <property type="match status" value="1"/>
</dbReference>
<comment type="similarity">
    <text evidence="2">Belongs to the MscS (TC 1.A.23) family.</text>
</comment>
<evidence type="ECO:0000256" key="9">
    <source>
        <dbReference type="SAM" id="Phobius"/>
    </source>
</evidence>
<feature type="signal peptide" evidence="10">
    <location>
        <begin position="1"/>
        <end position="19"/>
    </location>
</feature>
<feature type="domain" description="Mechanosensitive ion channel MscS" evidence="11">
    <location>
        <begin position="521"/>
        <end position="587"/>
    </location>
</feature>
<evidence type="ECO:0000313" key="13">
    <source>
        <dbReference type="EMBL" id="SKC65495.1"/>
    </source>
</evidence>
<dbReference type="GO" id="GO:0008381">
    <property type="term" value="F:mechanosensitive monoatomic ion channel activity"/>
    <property type="evidence" value="ECO:0007669"/>
    <property type="project" value="UniProtKB-ARBA"/>
</dbReference>
<protein>
    <submittedName>
        <fullName evidence="13">Mechanosensitive ion channel</fullName>
    </submittedName>
</protein>
<keyword evidence="3" id="KW-1003">Cell membrane</keyword>
<feature type="transmembrane region" description="Helical" evidence="9">
    <location>
        <begin position="480"/>
        <end position="497"/>
    </location>
</feature>
<evidence type="ECO:0000259" key="11">
    <source>
        <dbReference type="Pfam" id="PF00924"/>
    </source>
</evidence>
<evidence type="ECO:0000256" key="2">
    <source>
        <dbReference type="ARBA" id="ARBA00008017"/>
    </source>
</evidence>
<feature type="chain" id="PRO_5012572314" evidence="10">
    <location>
        <begin position="20"/>
        <end position="702"/>
    </location>
</feature>
<evidence type="ECO:0000256" key="4">
    <source>
        <dbReference type="ARBA" id="ARBA00022692"/>
    </source>
</evidence>
<keyword evidence="5 9" id="KW-1133">Transmembrane helix</keyword>
<dbReference type="InterPro" id="IPR011066">
    <property type="entry name" value="MscS_channel_C_sf"/>
</dbReference>
<dbReference type="Pfam" id="PF00924">
    <property type="entry name" value="MS_channel_2nd"/>
    <property type="match status" value="1"/>
</dbReference>
<proteinExistence type="inferred from homology"/>
<dbReference type="SUPFAM" id="SSF82689">
    <property type="entry name" value="Mechanosensitive channel protein MscS (YggB), C-terminal domain"/>
    <property type="match status" value="1"/>
</dbReference>
<evidence type="ECO:0000259" key="12">
    <source>
        <dbReference type="Pfam" id="PF21082"/>
    </source>
</evidence>
<dbReference type="PANTHER" id="PTHR30347:SF1">
    <property type="entry name" value="MECHANOSENSITIVE CHANNEL MSCK"/>
    <property type="match status" value="1"/>
</dbReference>
<keyword evidence="14" id="KW-1185">Reference proteome</keyword>
<feature type="coiled-coil region" evidence="7">
    <location>
        <begin position="212"/>
        <end position="239"/>
    </location>
</feature>
<keyword evidence="7" id="KW-0175">Coiled coil</keyword>
<dbReference type="Gene3D" id="2.30.30.60">
    <property type="match status" value="1"/>
</dbReference>
<organism evidence="13 14">
    <name type="scientific">Pseudoxanthomonas indica</name>
    <dbReference type="NCBI Taxonomy" id="428993"/>
    <lineage>
        <taxon>Bacteria</taxon>
        <taxon>Pseudomonadati</taxon>
        <taxon>Pseudomonadota</taxon>
        <taxon>Gammaproteobacteria</taxon>
        <taxon>Lysobacterales</taxon>
        <taxon>Lysobacteraceae</taxon>
        <taxon>Pseudoxanthomonas</taxon>
    </lineage>
</organism>
<evidence type="ECO:0000256" key="1">
    <source>
        <dbReference type="ARBA" id="ARBA00004651"/>
    </source>
</evidence>
<dbReference type="GO" id="GO:0005886">
    <property type="term" value="C:plasma membrane"/>
    <property type="evidence" value="ECO:0007669"/>
    <property type="project" value="UniProtKB-SubCell"/>
</dbReference>
<gene>
    <name evidence="13" type="ORF">SAMN06296058_1882</name>
</gene>
<evidence type="ECO:0000256" key="7">
    <source>
        <dbReference type="SAM" id="Coils"/>
    </source>
</evidence>
<dbReference type="InterPro" id="IPR011014">
    <property type="entry name" value="MscS_channel_TM-2"/>
</dbReference>
<keyword evidence="10" id="KW-0732">Signal</keyword>